<keyword evidence="9" id="KW-0812">Transmembrane</keyword>
<dbReference type="AlphaFoldDB" id="A0A2N9FF27"/>
<evidence type="ECO:0000256" key="7">
    <source>
        <dbReference type="RuleBase" id="RU000454"/>
    </source>
</evidence>
<dbReference type="InterPro" id="IPR021109">
    <property type="entry name" value="Peptidase_aspartic_dom_sf"/>
</dbReference>
<dbReference type="GO" id="GO:0004190">
    <property type="term" value="F:aspartic-type endopeptidase activity"/>
    <property type="evidence" value="ECO:0007669"/>
    <property type="project" value="UniProtKB-KW"/>
</dbReference>
<dbReference type="Pfam" id="PF14543">
    <property type="entry name" value="TAXi_N"/>
    <property type="match status" value="1"/>
</dbReference>
<feature type="region of interest" description="Disordered" evidence="8">
    <location>
        <begin position="453"/>
        <end position="472"/>
    </location>
</feature>
<keyword evidence="5" id="KW-0325">Glycoprotein</keyword>
<dbReference type="Pfam" id="PF14541">
    <property type="entry name" value="TAXi_C"/>
    <property type="match status" value="1"/>
</dbReference>
<feature type="active site" evidence="6">
    <location>
        <position position="115"/>
    </location>
</feature>
<organism evidence="12">
    <name type="scientific">Fagus sylvatica</name>
    <name type="common">Beechnut</name>
    <dbReference type="NCBI Taxonomy" id="28930"/>
    <lineage>
        <taxon>Eukaryota</taxon>
        <taxon>Viridiplantae</taxon>
        <taxon>Streptophyta</taxon>
        <taxon>Embryophyta</taxon>
        <taxon>Tracheophyta</taxon>
        <taxon>Spermatophyta</taxon>
        <taxon>Magnoliopsida</taxon>
        <taxon>eudicotyledons</taxon>
        <taxon>Gunneridae</taxon>
        <taxon>Pentapetalae</taxon>
        <taxon>rosids</taxon>
        <taxon>fabids</taxon>
        <taxon>Fagales</taxon>
        <taxon>Fagaceae</taxon>
        <taxon>Fagus</taxon>
    </lineage>
</organism>
<reference evidence="12" key="1">
    <citation type="submission" date="2018-02" db="EMBL/GenBank/DDBJ databases">
        <authorList>
            <person name="Cohen D.B."/>
            <person name="Kent A.D."/>
        </authorList>
    </citation>
    <scope>NUCLEOTIDE SEQUENCE</scope>
</reference>
<sequence>MARSLIHLITLTFTFTILIQSSPSTSLVASADPTAPLLLRPPHGGSRTSMLLPLFLSQPNSSSTSFNPHRHLQRSDPPTHPNARMGLHDDLLRNGYYTTRLWIGTPPQMFALIVDTGSTITYVPCSTCEQCGRHQDPKFQPELSTTYQPKKCSIDCNCDSDKVQCVYERQYAEMSSSSGVLAEDILSFGSLSDLKPQRAIFGCENQETGDLYSQRADGIMGLGRGVYSIVDQLVDKGVISDSFSLCYGGMDIGGGAMVLGGISPPIDMVFSHSDPVRSPYYNIDLKEMRVAGKALSLNPIVFDGKHGTVLDSGTTYAYLPEPVFVAFKDAIMKQLHALEKIRGPDPNFNDICFSGAGSDVSELSDTFPVVDMVFSNGQKLSLSPENYLFRHSRVHGAYCLGIFQNGKDPTTLLGGIVVRNTLVMYDREHSRIGFWKTNCSELWERLHISSAPPLTPSAPNRENSSTTPTLAPSQVPHYVLPGDLEIKQITFDMLLNISYPDLEPHITELAEFIADDLGLNTSQVRLLNFTPNGNESLIRWAIFPAGSSDYISNATAMGIIAQFAEHRVQLPSTFGSYQLVGWNIEPLAKRTWWQQNHLVLILAVFVTLIIGLSASGMWLIWRRRQQTLNAYKPVNAAVPEQELQPI</sequence>
<dbReference type="PRINTS" id="PR00792">
    <property type="entry name" value="PEPSIN"/>
</dbReference>
<evidence type="ECO:0000256" key="5">
    <source>
        <dbReference type="ARBA" id="ARBA00023180"/>
    </source>
</evidence>
<dbReference type="FunFam" id="2.40.70.10:FF:000030">
    <property type="entry name" value="Eukaryotic aspartyl protease family protein"/>
    <property type="match status" value="1"/>
</dbReference>
<dbReference type="GO" id="GO:0006508">
    <property type="term" value="P:proteolysis"/>
    <property type="evidence" value="ECO:0007669"/>
    <property type="project" value="UniProtKB-KW"/>
</dbReference>
<feature type="active site" evidence="6">
    <location>
        <position position="311"/>
    </location>
</feature>
<protein>
    <recommendedName>
        <fullName evidence="11">Peptidase A1 domain-containing protein</fullName>
    </recommendedName>
</protein>
<keyword evidence="9" id="KW-1133">Transmembrane helix</keyword>
<dbReference type="InterPro" id="IPR033121">
    <property type="entry name" value="PEPTIDASE_A1"/>
</dbReference>
<feature type="domain" description="Peptidase A1" evidence="11">
    <location>
        <begin position="97"/>
        <end position="435"/>
    </location>
</feature>
<evidence type="ECO:0000256" key="1">
    <source>
        <dbReference type="ARBA" id="ARBA00007447"/>
    </source>
</evidence>
<dbReference type="PANTHER" id="PTHR13683:SF817">
    <property type="entry name" value="OS07G0592200 PROTEIN"/>
    <property type="match status" value="1"/>
</dbReference>
<comment type="similarity">
    <text evidence="1 7">Belongs to the peptidase A1 family.</text>
</comment>
<gene>
    <name evidence="12" type="ORF">FSB_LOCUS13256</name>
</gene>
<accession>A0A2N9FF27</accession>
<evidence type="ECO:0000256" key="4">
    <source>
        <dbReference type="ARBA" id="ARBA00022801"/>
    </source>
</evidence>
<dbReference type="InterPro" id="IPR057597">
    <property type="entry name" value="ALE2_N"/>
</dbReference>
<dbReference type="InterPro" id="IPR032861">
    <property type="entry name" value="TAXi_N"/>
</dbReference>
<evidence type="ECO:0000256" key="9">
    <source>
        <dbReference type="SAM" id="Phobius"/>
    </source>
</evidence>
<dbReference type="Pfam" id="PF23180">
    <property type="entry name" value="ALE2_N"/>
    <property type="match status" value="1"/>
</dbReference>
<feature type="transmembrane region" description="Helical" evidence="9">
    <location>
        <begin position="598"/>
        <end position="621"/>
    </location>
</feature>
<feature type="region of interest" description="Disordered" evidence="8">
    <location>
        <begin position="59"/>
        <end position="84"/>
    </location>
</feature>
<dbReference type="FunFam" id="2.40.70.10:FF:000025">
    <property type="entry name" value="Aspartyl protease family protein"/>
    <property type="match status" value="1"/>
</dbReference>
<keyword evidence="10" id="KW-0732">Signal</keyword>
<evidence type="ECO:0000256" key="3">
    <source>
        <dbReference type="ARBA" id="ARBA00022750"/>
    </source>
</evidence>
<feature type="compositionally biased region" description="Polar residues" evidence="8">
    <location>
        <begin position="457"/>
        <end position="472"/>
    </location>
</feature>
<keyword evidence="4 7" id="KW-0378">Hydrolase</keyword>
<dbReference type="InterPro" id="IPR032799">
    <property type="entry name" value="TAXi_C"/>
</dbReference>
<evidence type="ECO:0000259" key="11">
    <source>
        <dbReference type="PROSITE" id="PS51767"/>
    </source>
</evidence>
<dbReference type="SUPFAM" id="SSF50630">
    <property type="entry name" value="Acid proteases"/>
    <property type="match status" value="1"/>
</dbReference>
<dbReference type="InterPro" id="IPR001461">
    <property type="entry name" value="Aspartic_peptidase_A1"/>
</dbReference>
<dbReference type="CDD" id="cd05476">
    <property type="entry name" value="pepsin_A_like_plant"/>
    <property type="match status" value="1"/>
</dbReference>
<dbReference type="Gene3D" id="2.40.70.10">
    <property type="entry name" value="Acid Proteases"/>
    <property type="match status" value="2"/>
</dbReference>
<evidence type="ECO:0000256" key="8">
    <source>
        <dbReference type="SAM" id="MobiDB-lite"/>
    </source>
</evidence>
<dbReference type="InterPro" id="IPR034161">
    <property type="entry name" value="Pepsin-like_plant"/>
</dbReference>
<dbReference type="PROSITE" id="PS00141">
    <property type="entry name" value="ASP_PROTEASE"/>
    <property type="match status" value="1"/>
</dbReference>
<feature type="chain" id="PRO_5014964559" description="Peptidase A1 domain-containing protein" evidence="10">
    <location>
        <begin position="22"/>
        <end position="646"/>
    </location>
</feature>
<evidence type="ECO:0000256" key="6">
    <source>
        <dbReference type="PIRSR" id="PIRSR601461-1"/>
    </source>
</evidence>
<feature type="signal peptide" evidence="10">
    <location>
        <begin position="1"/>
        <end position="21"/>
    </location>
</feature>
<keyword evidence="3 7" id="KW-0064">Aspartyl protease</keyword>
<evidence type="ECO:0000256" key="2">
    <source>
        <dbReference type="ARBA" id="ARBA00022670"/>
    </source>
</evidence>
<proteinExistence type="inferred from homology"/>
<keyword evidence="2 7" id="KW-0645">Protease</keyword>
<keyword evidence="9" id="KW-0472">Membrane</keyword>
<dbReference type="InterPro" id="IPR001969">
    <property type="entry name" value="Aspartic_peptidase_AS"/>
</dbReference>
<name>A0A2N9FF27_FAGSY</name>
<dbReference type="EMBL" id="OIVN01000779">
    <property type="protein sequence ID" value="SPC85374.1"/>
    <property type="molecule type" value="Genomic_DNA"/>
</dbReference>
<evidence type="ECO:0000256" key="10">
    <source>
        <dbReference type="SAM" id="SignalP"/>
    </source>
</evidence>
<dbReference type="PANTHER" id="PTHR13683">
    <property type="entry name" value="ASPARTYL PROTEASES"/>
    <property type="match status" value="1"/>
</dbReference>
<dbReference type="PROSITE" id="PS51767">
    <property type="entry name" value="PEPTIDASE_A1"/>
    <property type="match status" value="1"/>
</dbReference>
<evidence type="ECO:0000313" key="12">
    <source>
        <dbReference type="EMBL" id="SPC85374.1"/>
    </source>
</evidence>